<dbReference type="Pfam" id="PF00667">
    <property type="entry name" value="FAD_binding_1"/>
    <property type="match status" value="1"/>
</dbReference>
<dbReference type="SUPFAM" id="SSF63380">
    <property type="entry name" value="Riboflavin synthase domain-like"/>
    <property type="match status" value="1"/>
</dbReference>
<dbReference type="InterPro" id="IPR001433">
    <property type="entry name" value="OxRdtase_FAD/NAD-bd"/>
</dbReference>
<dbReference type="EC" id="1.8.1.2" evidence="1"/>
<keyword evidence="8" id="KW-0249">Electron transport</keyword>
<dbReference type="FunFam" id="3.40.50.80:FF:000001">
    <property type="entry name" value="NADPH--cytochrome P450 reductase 1"/>
    <property type="match status" value="1"/>
</dbReference>
<dbReference type="PROSITE" id="PS51384">
    <property type="entry name" value="FAD_FR"/>
    <property type="match status" value="1"/>
</dbReference>
<dbReference type="GO" id="GO:0050660">
    <property type="term" value="F:flavin adenine dinucleotide binding"/>
    <property type="evidence" value="ECO:0007669"/>
    <property type="project" value="InterPro"/>
</dbReference>
<feature type="binding site" evidence="12">
    <location>
        <position position="427"/>
    </location>
    <ligand>
        <name>FAD</name>
        <dbReference type="ChEBI" id="CHEBI:57692"/>
    </ligand>
</feature>
<dbReference type="Proteomes" id="UP000240717">
    <property type="component" value="Unassembled WGS sequence"/>
</dbReference>
<organism evidence="15 16">
    <name type="scientific">Staphylococcus warneri</name>
    <dbReference type="NCBI Taxonomy" id="1292"/>
    <lineage>
        <taxon>Bacteria</taxon>
        <taxon>Bacillati</taxon>
        <taxon>Bacillota</taxon>
        <taxon>Bacilli</taxon>
        <taxon>Bacillales</taxon>
        <taxon>Staphylococcaceae</taxon>
        <taxon>Staphylococcus</taxon>
    </lineage>
</organism>
<feature type="binding site" evidence="12">
    <location>
        <begin position="85"/>
        <end position="90"/>
    </location>
    <ligand>
        <name>FMN</name>
        <dbReference type="ChEBI" id="CHEBI:58210"/>
    </ligand>
</feature>
<evidence type="ECO:0000256" key="7">
    <source>
        <dbReference type="ARBA" id="ARBA00022857"/>
    </source>
</evidence>
<dbReference type="InterPro" id="IPR029039">
    <property type="entry name" value="Flavoprotein-like_sf"/>
</dbReference>
<dbReference type="SUPFAM" id="SSF52343">
    <property type="entry name" value="Ferredoxin reductase-like, C-terminal NADP-linked domain"/>
    <property type="match status" value="1"/>
</dbReference>
<dbReference type="InterPro" id="IPR039261">
    <property type="entry name" value="FNR_nucleotide-bd"/>
</dbReference>
<evidence type="ECO:0000256" key="5">
    <source>
        <dbReference type="ARBA" id="ARBA00022643"/>
    </source>
</evidence>
<feature type="binding site" evidence="12">
    <location>
        <begin position="536"/>
        <end position="537"/>
    </location>
    <ligand>
        <name>NADP(+)</name>
        <dbReference type="ChEBI" id="CHEBI:58349"/>
    </ligand>
</feature>
<feature type="binding site" evidence="12">
    <location>
        <position position="338"/>
    </location>
    <ligand>
        <name>FAD</name>
        <dbReference type="ChEBI" id="CHEBI:57692"/>
    </ligand>
</feature>
<dbReference type="NCBIfam" id="TIGR01931">
    <property type="entry name" value="cysJ"/>
    <property type="match status" value="1"/>
</dbReference>
<evidence type="ECO:0000256" key="11">
    <source>
        <dbReference type="ARBA" id="ARBA00052219"/>
    </source>
</evidence>
<dbReference type="PRINTS" id="PR00371">
    <property type="entry name" value="FPNCR"/>
</dbReference>
<evidence type="ECO:0000256" key="4">
    <source>
        <dbReference type="ARBA" id="ARBA00022630"/>
    </source>
</evidence>
<evidence type="ECO:0000256" key="10">
    <source>
        <dbReference type="ARBA" id="ARBA00023192"/>
    </source>
</evidence>
<dbReference type="EMBL" id="PZEV01000004">
    <property type="protein sequence ID" value="PTI52228.1"/>
    <property type="molecule type" value="Genomic_DNA"/>
</dbReference>
<feature type="binding site" evidence="12">
    <location>
        <begin position="421"/>
        <end position="423"/>
    </location>
    <ligand>
        <name>FAD</name>
        <dbReference type="ChEBI" id="CHEBI:57692"/>
    </ligand>
</feature>
<keyword evidence="5 12" id="KW-0288">FMN</keyword>
<dbReference type="STRING" id="1194526.A284_01305"/>
<dbReference type="InterPro" id="IPR001709">
    <property type="entry name" value="Flavoprot_Pyr_Nucl_cyt_Rdtase"/>
</dbReference>
<feature type="domain" description="FAD-binding FR-type" evidence="14">
    <location>
        <begin position="248"/>
        <end position="465"/>
    </location>
</feature>
<keyword evidence="4" id="KW-0285">Flavoprotein</keyword>
<evidence type="ECO:0000256" key="8">
    <source>
        <dbReference type="ARBA" id="ARBA00022982"/>
    </source>
</evidence>
<evidence type="ECO:0000256" key="1">
    <source>
        <dbReference type="ARBA" id="ARBA00012604"/>
    </source>
</evidence>
<dbReference type="PIRSF" id="PIRSF000207">
    <property type="entry name" value="SiR-FP_CysJ"/>
    <property type="match status" value="1"/>
</dbReference>
<evidence type="ECO:0000256" key="6">
    <source>
        <dbReference type="ARBA" id="ARBA00022827"/>
    </source>
</evidence>
<dbReference type="GO" id="GO:0016651">
    <property type="term" value="F:oxidoreductase activity, acting on NAD(P)H"/>
    <property type="evidence" value="ECO:0007669"/>
    <property type="project" value="UniProtKB-ARBA"/>
</dbReference>
<comment type="caution">
    <text evidence="15">The sequence shown here is derived from an EMBL/GenBank/DDBJ whole genome shotgun (WGS) entry which is preliminary data.</text>
</comment>
<proteinExistence type="predicted"/>
<comment type="cofactor">
    <cofactor evidence="12">
        <name>FAD</name>
        <dbReference type="ChEBI" id="CHEBI:57692"/>
    </cofactor>
    <text evidence="12">Binds 1 FAD per subunit.</text>
</comment>
<evidence type="ECO:0000259" key="14">
    <source>
        <dbReference type="PROSITE" id="PS51384"/>
    </source>
</evidence>
<dbReference type="InterPro" id="IPR001094">
    <property type="entry name" value="Flavdoxin-like"/>
</dbReference>
<dbReference type="CDD" id="cd06199">
    <property type="entry name" value="SiR"/>
    <property type="match status" value="1"/>
</dbReference>
<dbReference type="Gene3D" id="3.40.50.80">
    <property type="entry name" value="Nucleotide-binding domain of ferredoxin-NADP reductase (FNR) module"/>
    <property type="match status" value="1"/>
</dbReference>
<dbReference type="Pfam" id="PF00175">
    <property type="entry name" value="NAD_binding_1"/>
    <property type="match status" value="1"/>
</dbReference>
<keyword evidence="9" id="KW-0560">Oxidoreductase</keyword>
<dbReference type="InterPro" id="IPR023173">
    <property type="entry name" value="NADPH_Cyt_P450_Rdtase_alpha"/>
</dbReference>
<dbReference type="Gene3D" id="3.40.50.360">
    <property type="match status" value="1"/>
</dbReference>
<keyword evidence="6 12" id="KW-0274">FAD</keyword>
<name>A0A2T4Q2X5_STAWA</name>
<sequence>MNINITNSPFNEEQAKQLNELLPTLTPEQKLWLSGYLTASQQAETNESVTSNQIAQQDQQTETMLADKEPEVTPETRAITILYGSETGNAQSLAEIFEERLVDMGNNVTLKSMEDIKPKDIKKVEDLFIITSTHGEGDPPDNAIELHEYLHGRKAPKLEGVRFSVLALGDQSYEYFCQAGKDFDFKLAELGAERLYDRVDCDIDYEEDAEKWMANVINAIGSKPKDTDSEQVVSESIKSAKERKYSKSNPYEAEVLENINLNGRGSNKETRHVELLLDNFGEEYEPGDCIVVLPQNDPSMVELLISTLGWDYEEQVLINEDGDTLNLEEALTSHFEITKLTKPLLENAAVLFDNDELKENVQDKAWVQNYIEGRDLIDLLNDFDTTELQPDNLYQLLRKLPPREYSISSSYKATPDEVHITVGAVRYHSHGRDRTGVCSVQFAERVQPGDTVPIYLKRNPNFKFPQESEVPVIMIGPGTGVAPFRSYMQEREELGFKGNTWLFFGEQHFTTDFLYQTDWQEWLDKGYLSKLDVAFSRDTEHKVYVQHRILENSKQFNEWIQNGAAIFVCGDEKQMAKDVHQTIKEVLMKEQNLSDEDAEAYLKQMKREKRYQRDVY</sequence>
<evidence type="ECO:0000256" key="9">
    <source>
        <dbReference type="ARBA" id="ARBA00023002"/>
    </source>
</evidence>
<dbReference type="PANTHER" id="PTHR19384">
    <property type="entry name" value="NITRIC OXIDE SYNTHASE-RELATED"/>
    <property type="match status" value="1"/>
</dbReference>
<feature type="binding site" evidence="12">
    <location>
        <begin position="403"/>
        <end position="406"/>
    </location>
    <ligand>
        <name>FAD</name>
        <dbReference type="ChEBI" id="CHEBI:57692"/>
    </ligand>
</feature>
<evidence type="ECO:0000256" key="12">
    <source>
        <dbReference type="PIRSR" id="PIRSR000207-1"/>
    </source>
</evidence>
<evidence type="ECO:0000313" key="16">
    <source>
        <dbReference type="Proteomes" id="UP000240717"/>
    </source>
</evidence>
<dbReference type="GO" id="GO:0005829">
    <property type="term" value="C:cytosol"/>
    <property type="evidence" value="ECO:0007669"/>
    <property type="project" value="TreeGrafter"/>
</dbReference>
<dbReference type="AlphaFoldDB" id="A0A2T4Q2X5"/>
<dbReference type="GO" id="GO:0004783">
    <property type="term" value="F:sulfite reductase (NADPH) activity"/>
    <property type="evidence" value="ECO:0007669"/>
    <property type="project" value="UniProtKB-EC"/>
</dbReference>
<feature type="binding site" evidence="12">
    <location>
        <begin position="132"/>
        <end position="135"/>
    </location>
    <ligand>
        <name>FMN</name>
        <dbReference type="ChEBI" id="CHEBI:58210"/>
    </ligand>
</feature>
<feature type="domain" description="Flavodoxin-like" evidence="13">
    <location>
        <begin position="79"/>
        <end position="217"/>
    </location>
</feature>
<dbReference type="PRINTS" id="PR00369">
    <property type="entry name" value="FLAVODOXIN"/>
</dbReference>
<comment type="catalytic activity">
    <reaction evidence="11">
        <text>hydrogen sulfide + 3 NADP(+) + 3 H2O = sulfite + 3 NADPH + 4 H(+)</text>
        <dbReference type="Rhea" id="RHEA:13801"/>
        <dbReference type="ChEBI" id="CHEBI:15377"/>
        <dbReference type="ChEBI" id="CHEBI:15378"/>
        <dbReference type="ChEBI" id="CHEBI:17359"/>
        <dbReference type="ChEBI" id="CHEBI:29919"/>
        <dbReference type="ChEBI" id="CHEBI:57783"/>
        <dbReference type="ChEBI" id="CHEBI:58349"/>
        <dbReference type="EC" id="1.8.1.2"/>
    </reaction>
</comment>
<feature type="binding site" evidence="12">
    <location>
        <position position="578"/>
    </location>
    <ligand>
        <name>NADP(+)</name>
        <dbReference type="ChEBI" id="CHEBI:58349"/>
    </ligand>
</feature>
<dbReference type="Gene3D" id="1.20.990.10">
    <property type="entry name" value="NADPH-cytochrome p450 Reductase, Chain A, domain 3"/>
    <property type="match status" value="1"/>
</dbReference>
<dbReference type="GO" id="GO:0019344">
    <property type="term" value="P:cysteine biosynthetic process"/>
    <property type="evidence" value="ECO:0007669"/>
    <property type="project" value="UniProtKB-KW"/>
</dbReference>
<feature type="binding site" evidence="12">
    <location>
        <position position="616"/>
    </location>
    <ligand>
        <name>FAD</name>
        <dbReference type="ChEBI" id="CHEBI:57692"/>
    </ligand>
</feature>
<keyword evidence="2" id="KW-0813">Transport</keyword>
<evidence type="ECO:0000256" key="3">
    <source>
        <dbReference type="ARBA" id="ARBA00022605"/>
    </source>
</evidence>
<dbReference type="Pfam" id="PF00258">
    <property type="entry name" value="Flavodoxin_1"/>
    <property type="match status" value="1"/>
</dbReference>
<dbReference type="RefSeq" id="WP_107533145.1">
    <property type="nucleotide sequence ID" value="NZ_PZEV01000004.1"/>
</dbReference>
<dbReference type="GO" id="GO:0010181">
    <property type="term" value="F:FMN binding"/>
    <property type="evidence" value="ECO:0007669"/>
    <property type="project" value="InterPro"/>
</dbReference>
<keyword evidence="7 12" id="KW-0521">NADP</keyword>
<dbReference type="PANTHER" id="PTHR19384:SF128">
    <property type="entry name" value="NADPH OXIDOREDUCTASE A"/>
    <property type="match status" value="1"/>
</dbReference>
<evidence type="ECO:0000259" key="13">
    <source>
        <dbReference type="PROSITE" id="PS50902"/>
    </source>
</evidence>
<reference evidence="15 16" key="1">
    <citation type="journal article" date="2016" name="Front. Microbiol.">
        <title>Comprehensive Phylogenetic Analysis of Bovine Non-aureus Staphylococci Species Based on Whole-Genome Sequencing.</title>
        <authorList>
            <person name="Naushad S."/>
            <person name="Barkema H.W."/>
            <person name="Luby C."/>
            <person name="Condas L.A."/>
            <person name="Nobrega D.B."/>
            <person name="Carson D.A."/>
            <person name="De Buck J."/>
        </authorList>
    </citation>
    <scope>NUCLEOTIDE SEQUENCE [LARGE SCALE GENOMIC DNA]</scope>
    <source>
        <strain evidence="15 16">SNUC 2993</strain>
    </source>
</reference>
<dbReference type="InterPro" id="IPR003097">
    <property type="entry name" value="CysJ-like_FAD-binding"/>
</dbReference>
<keyword evidence="10" id="KW-0198">Cysteine biosynthesis</keyword>
<evidence type="ECO:0000256" key="2">
    <source>
        <dbReference type="ARBA" id="ARBA00022448"/>
    </source>
</evidence>
<protein>
    <recommendedName>
        <fullName evidence="1">assimilatory sulfite reductase (NADPH)</fullName>
        <ecNumber evidence="1">1.8.1.2</ecNumber>
    </recommendedName>
</protein>
<feature type="binding site" evidence="12">
    <location>
        <begin position="168"/>
        <end position="177"/>
    </location>
    <ligand>
        <name>FMN</name>
        <dbReference type="ChEBI" id="CHEBI:58210"/>
    </ligand>
</feature>
<dbReference type="SUPFAM" id="SSF52218">
    <property type="entry name" value="Flavoproteins"/>
    <property type="match status" value="1"/>
</dbReference>
<comment type="cofactor">
    <cofactor evidence="12">
        <name>FMN</name>
        <dbReference type="ChEBI" id="CHEBI:58210"/>
    </cofactor>
    <text evidence="12">Binds 1 FMN per subunit.</text>
</comment>
<dbReference type="Gene3D" id="2.40.30.10">
    <property type="entry name" value="Translation factors"/>
    <property type="match status" value="1"/>
</dbReference>
<keyword evidence="3" id="KW-0028">Amino-acid biosynthesis</keyword>
<gene>
    <name evidence="15" type="ORF">BU085_01840</name>
</gene>
<feature type="binding site" evidence="12">
    <location>
        <begin position="436"/>
        <end position="439"/>
    </location>
    <ligand>
        <name>FAD</name>
        <dbReference type="ChEBI" id="CHEBI:57692"/>
    </ligand>
</feature>
<dbReference type="InterPro" id="IPR017938">
    <property type="entry name" value="Riboflavin_synthase-like_b-brl"/>
</dbReference>
<dbReference type="InterPro" id="IPR017927">
    <property type="entry name" value="FAD-bd_FR_type"/>
</dbReference>
<evidence type="ECO:0000313" key="15">
    <source>
        <dbReference type="EMBL" id="PTI52228.1"/>
    </source>
</evidence>
<dbReference type="InterPro" id="IPR008254">
    <property type="entry name" value="Flavodoxin/NO_synth"/>
</dbReference>
<dbReference type="PROSITE" id="PS50902">
    <property type="entry name" value="FLAVODOXIN_LIKE"/>
    <property type="match status" value="1"/>
</dbReference>
<feature type="binding site" evidence="12">
    <location>
        <begin position="542"/>
        <end position="546"/>
    </location>
    <ligand>
        <name>NADP(+)</name>
        <dbReference type="ChEBI" id="CHEBI:58349"/>
    </ligand>
</feature>
<dbReference type="InterPro" id="IPR010199">
    <property type="entry name" value="CysJ"/>
</dbReference>
<accession>A0A2T4Q2X5</accession>